<dbReference type="Proteomes" id="UP000659223">
    <property type="component" value="Unassembled WGS sequence"/>
</dbReference>
<keyword evidence="7" id="KW-1185">Reference proteome</keyword>
<proteinExistence type="predicted"/>
<keyword evidence="3" id="KW-0804">Transcription</keyword>
<dbReference type="InterPro" id="IPR011711">
    <property type="entry name" value="GntR_C"/>
</dbReference>
<accession>A0ABQ2Y5J8</accession>
<evidence type="ECO:0000259" key="5">
    <source>
        <dbReference type="PROSITE" id="PS50949"/>
    </source>
</evidence>
<evidence type="ECO:0000256" key="2">
    <source>
        <dbReference type="ARBA" id="ARBA00023125"/>
    </source>
</evidence>
<feature type="domain" description="HTH gntR-type" evidence="5">
    <location>
        <begin position="79"/>
        <end position="146"/>
    </location>
</feature>
<dbReference type="SUPFAM" id="SSF48008">
    <property type="entry name" value="GntR ligand-binding domain-like"/>
    <property type="match status" value="1"/>
</dbReference>
<dbReference type="PANTHER" id="PTHR43537">
    <property type="entry name" value="TRANSCRIPTIONAL REGULATOR, GNTR FAMILY"/>
    <property type="match status" value="1"/>
</dbReference>
<evidence type="ECO:0000256" key="1">
    <source>
        <dbReference type="ARBA" id="ARBA00023015"/>
    </source>
</evidence>
<dbReference type="InterPro" id="IPR036388">
    <property type="entry name" value="WH-like_DNA-bd_sf"/>
</dbReference>
<dbReference type="SUPFAM" id="SSF46785">
    <property type="entry name" value="Winged helix' DNA-binding domain"/>
    <property type="match status" value="1"/>
</dbReference>
<feature type="region of interest" description="Disordered" evidence="4">
    <location>
        <begin position="28"/>
        <end position="78"/>
    </location>
</feature>
<keyword evidence="2" id="KW-0238">DNA-binding</keyword>
<evidence type="ECO:0000313" key="7">
    <source>
        <dbReference type="Proteomes" id="UP000659223"/>
    </source>
</evidence>
<evidence type="ECO:0000256" key="3">
    <source>
        <dbReference type="ARBA" id="ARBA00023163"/>
    </source>
</evidence>
<feature type="compositionally biased region" description="Low complexity" evidence="4">
    <location>
        <begin position="28"/>
        <end position="38"/>
    </location>
</feature>
<reference evidence="7" key="1">
    <citation type="journal article" date="2019" name="Int. J. Syst. Evol. Microbiol.">
        <title>The Global Catalogue of Microorganisms (GCM) 10K type strain sequencing project: providing services to taxonomists for standard genome sequencing and annotation.</title>
        <authorList>
            <consortium name="The Broad Institute Genomics Platform"/>
            <consortium name="The Broad Institute Genome Sequencing Center for Infectious Disease"/>
            <person name="Wu L."/>
            <person name="Ma J."/>
        </authorList>
    </citation>
    <scope>NUCLEOTIDE SEQUENCE [LARGE SCALE GENOMIC DNA]</scope>
    <source>
        <strain evidence="7">JCM 4586</strain>
    </source>
</reference>
<gene>
    <name evidence="6" type="ORF">GCM10010324_03040</name>
</gene>
<keyword evidence="1" id="KW-0805">Transcription regulation</keyword>
<dbReference type="RefSeq" id="WP_190019710.1">
    <property type="nucleotide sequence ID" value="NZ_BMUT01000001.1"/>
</dbReference>
<dbReference type="Gene3D" id="1.10.10.10">
    <property type="entry name" value="Winged helix-like DNA-binding domain superfamily/Winged helix DNA-binding domain"/>
    <property type="match status" value="1"/>
</dbReference>
<feature type="compositionally biased region" description="Basic and acidic residues" evidence="4">
    <location>
        <begin position="39"/>
        <end position="62"/>
    </location>
</feature>
<dbReference type="PANTHER" id="PTHR43537:SF45">
    <property type="entry name" value="GNTR FAMILY REGULATORY PROTEIN"/>
    <property type="match status" value="1"/>
</dbReference>
<name>A0ABQ2Y5J8_9ACTN</name>
<dbReference type="SMART" id="SM00895">
    <property type="entry name" value="FCD"/>
    <property type="match status" value="1"/>
</dbReference>
<comment type="caution">
    <text evidence="6">The sequence shown here is derived from an EMBL/GenBank/DDBJ whole genome shotgun (WGS) entry which is preliminary data.</text>
</comment>
<protein>
    <submittedName>
        <fullName evidence="6">GntR family transcriptional regulator</fullName>
    </submittedName>
</protein>
<dbReference type="PROSITE" id="PS50949">
    <property type="entry name" value="HTH_GNTR"/>
    <property type="match status" value="1"/>
</dbReference>
<evidence type="ECO:0000256" key="4">
    <source>
        <dbReference type="SAM" id="MobiDB-lite"/>
    </source>
</evidence>
<dbReference type="Pfam" id="PF07729">
    <property type="entry name" value="FCD"/>
    <property type="match status" value="1"/>
</dbReference>
<sequence>MEQGRSRTAAPAASLFADVPAQVARGEAVPVGAPAGGRADVRGEGARGEHVHGEQEYPEHGGRGGAPAHAPARRMPQRHSVRGQVLDALRKALVGGELIPGEVYSGPALGERFGVSATPVREAMQQLALEGAVEVVPNRGFRVTSRTARDLAELAEVRALLEVPVLLRLARTVPPARWDGLRPLAEAACIAAATGDRVLYAEADRAFHRALLGLAGNGQLVAVADELHRRAQWPAAHGRPHRAADLVADAAEHLALLEALAAYDVERAEALVRGHFAAAE</sequence>
<evidence type="ECO:0000313" key="6">
    <source>
        <dbReference type="EMBL" id="GGX61709.1"/>
    </source>
</evidence>
<dbReference type="Gene3D" id="1.20.120.530">
    <property type="entry name" value="GntR ligand-binding domain-like"/>
    <property type="match status" value="1"/>
</dbReference>
<organism evidence="6 7">
    <name type="scientific">Streptomyces hiroshimensis</name>
    <dbReference type="NCBI Taxonomy" id="66424"/>
    <lineage>
        <taxon>Bacteria</taxon>
        <taxon>Bacillati</taxon>
        <taxon>Actinomycetota</taxon>
        <taxon>Actinomycetes</taxon>
        <taxon>Kitasatosporales</taxon>
        <taxon>Streptomycetaceae</taxon>
        <taxon>Streptomyces</taxon>
    </lineage>
</organism>
<dbReference type="SMART" id="SM00345">
    <property type="entry name" value="HTH_GNTR"/>
    <property type="match status" value="1"/>
</dbReference>
<dbReference type="InterPro" id="IPR036390">
    <property type="entry name" value="WH_DNA-bd_sf"/>
</dbReference>
<dbReference type="InterPro" id="IPR000524">
    <property type="entry name" value="Tscrpt_reg_HTH_GntR"/>
</dbReference>
<dbReference type="EMBL" id="BMUT01000001">
    <property type="protein sequence ID" value="GGX61709.1"/>
    <property type="molecule type" value="Genomic_DNA"/>
</dbReference>
<dbReference type="Pfam" id="PF00392">
    <property type="entry name" value="GntR"/>
    <property type="match status" value="1"/>
</dbReference>
<dbReference type="InterPro" id="IPR008920">
    <property type="entry name" value="TF_FadR/GntR_C"/>
</dbReference>
<dbReference type="CDD" id="cd07377">
    <property type="entry name" value="WHTH_GntR"/>
    <property type="match status" value="1"/>
</dbReference>